<keyword evidence="3 6" id="KW-0812">Transmembrane</keyword>
<keyword evidence="9" id="KW-1185">Reference proteome</keyword>
<feature type="transmembrane region" description="Helical" evidence="6">
    <location>
        <begin position="264"/>
        <end position="284"/>
    </location>
</feature>
<dbReference type="PANTHER" id="PTHR35007">
    <property type="entry name" value="INTEGRAL MEMBRANE PROTEIN-RELATED"/>
    <property type="match status" value="1"/>
</dbReference>
<dbReference type="InterPro" id="IPR042094">
    <property type="entry name" value="T2SS_GspF_sf"/>
</dbReference>
<evidence type="ECO:0000256" key="4">
    <source>
        <dbReference type="ARBA" id="ARBA00022989"/>
    </source>
</evidence>
<comment type="caution">
    <text evidence="8">The sequence shown here is derived from an EMBL/GenBank/DDBJ whole genome shotgun (WGS) entry which is preliminary data.</text>
</comment>
<feature type="transmembrane region" description="Helical" evidence="6">
    <location>
        <begin position="296"/>
        <end position="315"/>
    </location>
</feature>
<feature type="transmembrane region" description="Helical" evidence="6">
    <location>
        <begin position="97"/>
        <end position="115"/>
    </location>
</feature>
<evidence type="ECO:0000256" key="2">
    <source>
        <dbReference type="ARBA" id="ARBA00022475"/>
    </source>
</evidence>
<keyword evidence="2" id="KW-1003">Cell membrane</keyword>
<dbReference type="RefSeq" id="WP_010443528.1">
    <property type="nucleotide sequence ID" value="NZ_AEYW01000025.1"/>
</dbReference>
<dbReference type="EMBL" id="RCCT01000005">
    <property type="protein sequence ID" value="RLK02843.1"/>
    <property type="molecule type" value="Genomic_DNA"/>
</dbReference>
<evidence type="ECO:0000256" key="3">
    <source>
        <dbReference type="ARBA" id="ARBA00022692"/>
    </source>
</evidence>
<organism evidence="8 9">
    <name type="scientific">Ruegeria conchae</name>
    <dbReference type="NCBI Taxonomy" id="981384"/>
    <lineage>
        <taxon>Bacteria</taxon>
        <taxon>Pseudomonadati</taxon>
        <taxon>Pseudomonadota</taxon>
        <taxon>Alphaproteobacteria</taxon>
        <taxon>Rhodobacterales</taxon>
        <taxon>Roseobacteraceae</taxon>
        <taxon>Ruegeria</taxon>
    </lineage>
</organism>
<dbReference type="Gene3D" id="1.20.81.30">
    <property type="entry name" value="Type II secretion system (T2SS), domain F"/>
    <property type="match status" value="1"/>
</dbReference>
<evidence type="ECO:0000313" key="9">
    <source>
        <dbReference type="Proteomes" id="UP000271700"/>
    </source>
</evidence>
<dbReference type="AlphaFoldDB" id="A0A497Z7F6"/>
<proteinExistence type="predicted"/>
<reference evidence="8 9" key="1">
    <citation type="submission" date="2018-10" db="EMBL/GenBank/DDBJ databases">
        <title>Genomic Encyclopedia of Archaeal and Bacterial Type Strains, Phase II (KMG-II): from individual species to whole genera.</title>
        <authorList>
            <person name="Goeker M."/>
        </authorList>
    </citation>
    <scope>NUCLEOTIDE SEQUENCE [LARGE SCALE GENOMIC DNA]</scope>
    <source>
        <strain evidence="8 9">DSM 29317</strain>
    </source>
</reference>
<gene>
    <name evidence="8" type="ORF">CLV75_3400</name>
</gene>
<feature type="transmembrane region" description="Helical" evidence="6">
    <location>
        <begin position="121"/>
        <end position="137"/>
    </location>
</feature>
<protein>
    <submittedName>
        <fullName evidence="8">Tight adherence protein B</fullName>
    </submittedName>
</protein>
<accession>A0A497Z7F6</accession>
<keyword evidence="4 6" id="KW-1133">Transmembrane helix</keyword>
<dbReference type="Pfam" id="PF00482">
    <property type="entry name" value="T2SSF"/>
    <property type="match status" value="1"/>
</dbReference>
<sequence>MTSINTAELLNYLTLACVFVGIFMLITGVFHFARRGENHAEARNRRMRMVRQGVSDEERLALLLPETQTGFFAKIPFFGNLPDTLIQAGLHVSAKNFVLLCLFGTLAIAIAGMMFLPPWQAAPIALILGVLMPALVVKSRQAERQKVLTSQLPDALELMARGLKIGHPVNTSIKAVADEMQDPIGSEFGIIFDQISFGDELPDAVQDFADRVGSEDAQYLAASMAIQHGTGGDLERIVSVLATVVRRRIALRARIKAISAEGRLSGFLLSIIPLVIMGLMTINAPGYYTDVSDDPAFIKLAVLVVVLMVSNVIILHKLVNFRI</sequence>
<dbReference type="PANTHER" id="PTHR35007:SF1">
    <property type="entry name" value="PILUS ASSEMBLY PROTEIN"/>
    <property type="match status" value="1"/>
</dbReference>
<dbReference type="InterPro" id="IPR018076">
    <property type="entry name" value="T2SS_GspF_dom"/>
</dbReference>
<evidence type="ECO:0000259" key="7">
    <source>
        <dbReference type="Pfam" id="PF00482"/>
    </source>
</evidence>
<feature type="transmembrane region" description="Helical" evidence="6">
    <location>
        <begin position="12"/>
        <end position="33"/>
    </location>
</feature>
<feature type="domain" description="Type II secretion system protein GspF" evidence="7">
    <location>
        <begin position="156"/>
        <end position="281"/>
    </location>
</feature>
<dbReference type="Proteomes" id="UP000271700">
    <property type="component" value="Unassembled WGS sequence"/>
</dbReference>
<evidence type="ECO:0000256" key="5">
    <source>
        <dbReference type="ARBA" id="ARBA00023136"/>
    </source>
</evidence>
<evidence type="ECO:0000313" key="8">
    <source>
        <dbReference type="EMBL" id="RLK02843.1"/>
    </source>
</evidence>
<dbReference type="GO" id="GO:0005886">
    <property type="term" value="C:plasma membrane"/>
    <property type="evidence" value="ECO:0007669"/>
    <property type="project" value="UniProtKB-SubCell"/>
</dbReference>
<name>A0A497Z7F6_9RHOB</name>
<dbReference type="STRING" id="981384.GCA_000192475_00113"/>
<keyword evidence="5 6" id="KW-0472">Membrane</keyword>
<evidence type="ECO:0000256" key="1">
    <source>
        <dbReference type="ARBA" id="ARBA00004651"/>
    </source>
</evidence>
<comment type="subcellular location">
    <subcellularLocation>
        <location evidence="1">Cell membrane</location>
        <topology evidence="1">Multi-pass membrane protein</topology>
    </subcellularLocation>
</comment>
<evidence type="ECO:0000256" key="6">
    <source>
        <dbReference type="SAM" id="Phobius"/>
    </source>
</evidence>
<dbReference type="OrthoDB" id="9803381at2"/>